<organism evidence="2 3">
    <name type="scientific">Melipona bicolor</name>
    <dbReference type="NCBI Taxonomy" id="60889"/>
    <lineage>
        <taxon>Eukaryota</taxon>
        <taxon>Metazoa</taxon>
        <taxon>Ecdysozoa</taxon>
        <taxon>Arthropoda</taxon>
        <taxon>Hexapoda</taxon>
        <taxon>Insecta</taxon>
        <taxon>Pterygota</taxon>
        <taxon>Neoptera</taxon>
        <taxon>Endopterygota</taxon>
        <taxon>Hymenoptera</taxon>
        <taxon>Apocrita</taxon>
        <taxon>Aculeata</taxon>
        <taxon>Apoidea</taxon>
        <taxon>Anthophila</taxon>
        <taxon>Apidae</taxon>
        <taxon>Melipona</taxon>
    </lineage>
</organism>
<keyword evidence="3" id="KW-1185">Reference proteome</keyword>
<feature type="compositionally biased region" description="Basic residues" evidence="1">
    <location>
        <begin position="52"/>
        <end position="65"/>
    </location>
</feature>
<reference evidence="2" key="1">
    <citation type="submission" date="2021-10" db="EMBL/GenBank/DDBJ databases">
        <title>Melipona bicolor Genome sequencing and assembly.</title>
        <authorList>
            <person name="Araujo N.S."/>
            <person name="Arias M.C."/>
        </authorList>
    </citation>
    <scope>NUCLEOTIDE SEQUENCE</scope>
    <source>
        <strain evidence="2">USP_2M_L1-L4_2017</strain>
        <tissue evidence="2">Whole body</tissue>
    </source>
</reference>
<proteinExistence type="predicted"/>
<evidence type="ECO:0000256" key="1">
    <source>
        <dbReference type="SAM" id="MobiDB-lite"/>
    </source>
</evidence>
<gene>
    <name evidence="2" type="ORF">K0M31_020267</name>
</gene>
<sequence length="106" mass="11617">MVGVGQIPGSEVANTEELVGLAAYTYTTAGELKVEEIASLVGDGGVQQPAGRGKRKKRWGGRGRARATIQQERTHLPHLASEWHTIRFSPRFPFPPKSSDHDRNVI</sequence>
<name>A0AA40G1U1_9HYME</name>
<protein>
    <submittedName>
        <fullName evidence="2">Uncharacterized protein</fullName>
    </submittedName>
</protein>
<evidence type="ECO:0000313" key="2">
    <source>
        <dbReference type="EMBL" id="KAK1129137.1"/>
    </source>
</evidence>
<dbReference type="EMBL" id="JAHYIQ010000009">
    <property type="protein sequence ID" value="KAK1129137.1"/>
    <property type="molecule type" value="Genomic_DNA"/>
</dbReference>
<dbReference type="AlphaFoldDB" id="A0AA40G1U1"/>
<comment type="caution">
    <text evidence="2">The sequence shown here is derived from an EMBL/GenBank/DDBJ whole genome shotgun (WGS) entry which is preliminary data.</text>
</comment>
<dbReference type="Proteomes" id="UP001177670">
    <property type="component" value="Unassembled WGS sequence"/>
</dbReference>
<feature type="region of interest" description="Disordered" evidence="1">
    <location>
        <begin position="44"/>
        <end position="68"/>
    </location>
</feature>
<accession>A0AA40G1U1</accession>
<evidence type="ECO:0000313" key="3">
    <source>
        <dbReference type="Proteomes" id="UP001177670"/>
    </source>
</evidence>